<gene>
    <name evidence="1" type="ORF">PMF13cell1_05646</name>
</gene>
<sequence length="124" mass="14059">MRLKQNRLTEYQHRKAILARDSEGGSYTEYGPAETITAEMWTGGGKMQAEMYGNRLPNIRNLRLQGKYKEVPGMNGKVSYQLDNGPEIAAGDGICIYAAVDQEPDYQIVSIYPYTYLTLEVEKR</sequence>
<dbReference type="RefSeq" id="WP_130182922.1">
    <property type="nucleotide sequence ID" value="NZ_CP035945.1"/>
</dbReference>
<evidence type="ECO:0000313" key="1">
    <source>
        <dbReference type="EMBL" id="QBF00050.1"/>
    </source>
</evidence>
<proteinExistence type="predicted"/>
<name>A0A4P6M5I0_9FIRM</name>
<protein>
    <submittedName>
        <fullName evidence="1">Uncharacterized protein</fullName>
    </submittedName>
</protein>
<dbReference type="KEGG" id="bpro:PMF13cell1_05646"/>
<dbReference type="EMBL" id="CP035945">
    <property type="protein sequence ID" value="QBF00050.1"/>
    <property type="molecule type" value="Genomic_DNA"/>
</dbReference>
<evidence type="ECO:0000313" key="2">
    <source>
        <dbReference type="Proteomes" id="UP000289794"/>
    </source>
</evidence>
<accession>A0A4P6M5I0</accession>
<dbReference type="Proteomes" id="UP000289794">
    <property type="component" value="Chromosome"/>
</dbReference>
<organism evidence="1 2">
    <name type="scientific">Blautia producta</name>
    <dbReference type="NCBI Taxonomy" id="33035"/>
    <lineage>
        <taxon>Bacteria</taxon>
        <taxon>Bacillati</taxon>
        <taxon>Bacillota</taxon>
        <taxon>Clostridia</taxon>
        <taxon>Lachnospirales</taxon>
        <taxon>Lachnospiraceae</taxon>
        <taxon>Blautia</taxon>
    </lineage>
</organism>
<reference evidence="1 2" key="1">
    <citation type="submission" date="2019-01" db="EMBL/GenBank/DDBJ databases">
        <title>PMF-metabolizing Aryl O-demethylase.</title>
        <authorList>
            <person name="Kim M."/>
        </authorList>
    </citation>
    <scope>NUCLEOTIDE SEQUENCE [LARGE SCALE GENOMIC DNA]</scope>
    <source>
        <strain evidence="1 2">PMF1</strain>
    </source>
</reference>
<dbReference type="AlphaFoldDB" id="A0A4P6M5I0"/>